<comment type="caution">
    <text evidence="1">The sequence shown here is derived from an EMBL/GenBank/DDBJ whole genome shotgun (WGS) entry which is preliminary data.</text>
</comment>
<name>A0A916EBH1_9GLOM</name>
<proteinExistence type="predicted"/>
<protein>
    <submittedName>
        <fullName evidence="1">Uncharacterized protein</fullName>
    </submittedName>
</protein>
<accession>A0A916EBH1</accession>
<evidence type="ECO:0000313" key="1">
    <source>
        <dbReference type="EMBL" id="CAB5374512.1"/>
    </source>
</evidence>
<gene>
    <name evidence="1" type="ORF">CHRIB12_LOCUS14481</name>
</gene>
<dbReference type="AlphaFoldDB" id="A0A916EBH1"/>
<evidence type="ECO:0000313" key="2">
    <source>
        <dbReference type="Proteomes" id="UP000684084"/>
    </source>
</evidence>
<sequence>MFLIIGVEPAKIACTFLFNSYTRKVIFCVAPLILKNFVSPTAPQIIHGYDNDINVIKLKYEFSKINVCSDNMKMKVCTQGTIQFLNQKLQNNI</sequence>
<dbReference type="EMBL" id="CAGKOT010000033">
    <property type="protein sequence ID" value="CAB5374512.1"/>
    <property type="molecule type" value="Genomic_DNA"/>
</dbReference>
<reference evidence="1" key="1">
    <citation type="submission" date="2020-05" db="EMBL/GenBank/DDBJ databases">
        <authorList>
            <person name="Rincon C."/>
            <person name="Sanders R I."/>
            <person name="Robbins C."/>
            <person name="Chaturvedi A."/>
        </authorList>
    </citation>
    <scope>NUCLEOTIDE SEQUENCE</scope>
    <source>
        <strain evidence="1">CHB12</strain>
    </source>
</reference>
<organism evidence="1 2">
    <name type="scientific">Rhizophagus irregularis</name>
    <dbReference type="NCBI Taxonomy" id="588596"/>
    <lineage>
        <taxon>Eukaryota</taxon>
        <taxon>Fungi</taxon>
        <taxon>Fungi incertae sedis</taxon>
        <taxon>Mucoromycota</taxon>
        <taxon>Glomeromycotina</taxon>
        <taxon>Glomeromycetes</taxon>
        <taxon>Glomerales</taxon>
        <taxon>Glomeraceae</taxon>
        <taxon>Rhizophagus</taxon>
    </lineage>
</organism>
<dbReference type="Proteomes" id="UP000684084">
    <property type="component" value="Unassembled WGS sequence"/>
</dbReference>
<dbReference type="OrthoDB" id="10270176at2759"/>